<protein>
    <submittedName>
        <fullName evidence="1">Uncharacterized protein</fullName>
    </submittedName>
</protein>
<gene>
    <name evidence="1" type="ORF">LCGC14_1513500</name>
</gene>
<proteinExistence type="predicted"/>
<dbReference type="AlphaFoldDB" id="A0A0F9J0W8"/>
<evidence type="ECO:0000313" key="1">
    <source>
        <dbReference type="EMBL" id="KKM63233.1"/>
    </source>
</evidence>
<comment type="caution">
    <text evidence="1">The sequence shown here is derived from an EMBL/GenBank/DDBJ whole genome shotgun (WGS) entry which is preliminary data.</text>
</comment>
<organism evidence="1">
    <name type="scientific">marine sediment metagenome</name>
    <dbReference type="NCBI Taxonomy" id="412755"/>
    <lineage>
        <taxon>unclassified sequences</taxon>
        <taxon>metagenomes</taxon>
        <taxon>ecological metagenomes</taxon>
    </lineage>
</organism>
<dbReference type="EMBL" id="LAZR01011136">
    <property type="protein sequence ID" value="KKM63233.1"/>
    <property type="molecule type" value="Genomic_DNA"/>
</dbReference>
<name>A0A0F9J0W8_9ZZZZ</name>
<sequence>MPTKERHIRKIKMPPEQKRQMEELQPDITEVKRAIEGLKALGFDTSMLEERAEQAEKQSQALLKYFG</sequence>
<accession>A0A0F9J0W8</accession>
<reference evidence="1" key="1">
    <citation type="journal article" date="2015" name="Nature">
        <title>Complex archaea that bridge the gap between prokaryotes and eukaryotes.</title>
        <authorList>
            <person name="Spang A."/>
            <person name="Saw J.H."/>
            <person name="Jorgensen S.L."/>
            <person name="Zaremba-Niedzwiedzka K."/>
            <person name="Martijn J."/>
            <person name="Lind A.E."/>
            <person name="van Eijk R."/>
            <person name="Schleper C."/>
            <person name="Guy L."/>
            <person name="Ettema T.J."/>
        </authorList>
    </citation>
    <scope>NUCLEOTIDE SEQUENCE</scope>
</reference>